<accession>A0A9Q3CC27</accession>
<evidence type="ECO:0000313" key="2">
    <source>
        <dbReference type="Proteomes" id="UP000765509"/>
    </source>
</evidence>
<dbReference type="Proteomes" id="UP000765509">
    <property type="component" value="Unassembled WGS sequence"/>
</dbReference>
<organism evidence="1 2">
    <name type="scientific">Austropuccinia psidii MF-1</name>
    <dbReference type="NCBI Taxonomy" id="1389203"/>
    <lineage>
        <taxon>Eukaryota</taxon>
        <taxon>Fungi</taxon>
        <taxon>Dikarya</taxon>
        <taxon>Basidiomycota</taxon>
        <taxon>Pucciniomycotina</taxon>
        <taxon>Pucciniomycetes</taxon>
        <taxon>Pucciniales</taxon>
        <taxon>Sphaerophragmiaceae</taxon>
        <taxon>Austropuccinia</taxon>
    </lineage>
</organism>
<reference evidence="1" key="1">
    <citation type="submission" date="2021-03" db="EMBL/GenBank/DDBJ databases">
        <title>Draft genome sequence of rust myrtle Austropuccinia psidii MF-1, a brazilian biotype.</title>
        <authorList>
            <person name="Quecine M.C."/>
            <person name="Pachon D.M.R."/>
            <person name="Bonatelli M.L."/>
            <person name="Correr F.H."/>
            <person name="Franceschini L.M."/>
            <person name="Leite T.F."/>
            <person name="Margarido G.R.A."/>
            <person name="Almeida C.A."/>
            <person name="Ferrarezi J.A."/>
            <person name="Labate C.A."/>
        </authorList>
    </citation>
    <scope>NUCLEOTIDE SEQUENCE</scope>
    <source>
        <strain evidence="1">MF-1</strain>
    </source>
</reference>
<dbReference type="AlphaFoldDB" id="A0A9Q3CC27"/>
<name>A0A9Q3CC27_9BASI</name>
<protein>
    <submittedName>
        <fullName evidence="1">Uncharacterized protein</fullName>
    </submittedName>
</protein>
<evidence type="ECO:0000313" key="1">
    <source>
        <dbReference type="EMBL" id="MBW0482311.1"/>
    </source>
</evidence>
<keyword evidence="2" id="KW-1185">Reference proteome</keyword>
<comment type="caution">
    <text evidence="1">The sequence shown here is derived from an EMBL/GenBank/DDBJ whole genome shotgun (WGS) entry which is preliminary data.</text>
</comment>
<gene>
    <name evidence="1" type="ORF">O181_022026</name>
</gene>
<proteinExistence type="predicted"/>
<sequence>MRLQHCPHHSLHFRMPASSSPWLTILMLTVPSRHASNAPYHPYTHGCPPDMPLMPLTILMLSVTSQHASNATDHPYARIVPSQHASDAAYHPYTCIVPT</sequence>
<dbReference type="EMBL" id="AVOT02006735">
    <property type="protein sequence ID" value="MBW0482311.1"/>
    <property type="molecule type" value="Genomic_DNA"/>
</dbReference>